<gene>
    <name evidence="4" type="ORF">J2S57_001247</name>
</gene>
<evidence type="ECO:0000256" key="1">
    <source>
        <dbReference type="ARBA" id="ARBA00022679"/>
    </source>
</evidence>
<dbReference type="SUPFAM" id="SSF55729">
    <property type="entry name" value="Acyl-CoA N-acyltransferases (Nat)"/>
    <property type="match status" value="1"/>
</dbReference>
<comment type="caution">
    <text evidence="4">The sequence shown here is derived from an EMBL/GenBank/DDBJ whole genome shotgun (WGS) entry which is preliminary data.</text>
</comment>
<dbReference type="RefSeq" id="WP_307239338.1">
    <property type="nucleotide sequence ID" value="NZ_JAUSQZ010000001.1"/>
</dbReference>
<dbReference type="Pfam" id="PF24553">
    <property type="entry name" value="Rv0428c_C"/>
    <property type="match status" value="1"/>
</dbReference>
<proteinExistence type="predicted"/>
<evidence type="ECO:0000259" key="3">
    <source>
        <dbReference type="PROSITE" id="PS51186"/>
    </source>
</evidence>
<feature type="domain" description="N-acetyltransferase" evidence="3">
    <location>
        <begin position="199"/>
        <end position="345"/>
    </location>
</feature>
<name>A0ABT9NYI7_9ACTN</name>
<dbReference type="PANTHER" id="PTHR43420">
    <property type="entry name" value="ACETYLTRANSFERASE"/>
    <property type="match status" value="1"/>
</dbReference>
<dbReference type="PROSITE" id="PS51186">
    <property type="entry name" value="GNAT"/>
    <property type="match status" value="1"/>
</dbReference>
<dbReference type="InterPro" id="IPR056934">
    <property type="entry name" value="SH3_Rv0428c"/>
</dbReference>
<evidence type="ECO:0000256" key="2">
    <source>
        <dbReference type="ARBA" id="ARBA00023315"/>
    </source>
</evidence>
<sequence>MKPSSAQEWAQYVGSRVVVRHRAPDGLRDLLGELVSVTPQSLEIDGRGGPVSVDLTSVVAGKPVPPRAARPAPPHLAPSVADLQLTMAKHWQAAEQDWLGGWLLRASGGFTNRANSVLPVGEPGMQLDVAVEEVVDWYSERGLKPVAMLPEPAADDGDADQLRNAAIAFAQAGWTRLPDNTTAVLTGATGELRGLSPRLGGRPLPEGLTLELADEPDPAWLEQYHYRGQAVPEHGVRLLTSAPRQVFVSVRSATGDVVGVARGSLADTWTGLAGMEVKPERRRQGLASALIGTVAEWGWSLGARSLYLQVVESNAGARATYDRAGFAFHHRYDYVTPQVRADVRP</sequence>
<dbReference type="PANTHER" id="PTHR43420:SF12">
    <property type="entry name" value="N-ACETYLTRANSFERASE DOMAIN-CONTAINING PROTEIN"/>
    <property type="match status" value="1"/>
</dbReference>
<dbReference type="InterPro" id="IPR000182">
    <property type="entry name" value="GNAT_dom"/>
</dbReference>
<dbReference type="Gene3D" id="3.40.630.30">
    <property type="match status" value="1"/>
</dbReference>
<keyword evidence="1" id="KW-0808">Transferase</keyword>
<reference evidence="4 5" key="1">
    <citation type="submission" date="2023-07" db="EMBL/GenBank/DDBJ databases">
        <title>Sequencing the genomes of 1000 actinobacteria strains.</title>
        <authorList>
            <person name="Klenk H.-P."/>
        </authorList>
    </citation>
    <scope>NUCLEOTIDE SEQUENCE [LARGE SCALE GENOMIC DNA]</scope>
    <source>
        <strain evidence="4 5">DSM 44388</strain>
    </source>
</reference>
<keyword evidence="5" id="KW-1185">Reference proteome</keyword>
<evidence type="ECO:0000313" key="5">
    <source>
        <dbReference type="Proteomes" id="UP001235712"/>
    </source>
</evidence>
<dbReference type="InterPro" id="IPR050680">
    <property type="entry name" value="YpeA/RimI_acetyltransf"/>
</dbReference>
<accession>A0ABT9NYI7</accession>
<dbReference type="Pfam" id="PF24551">
    <property type="entry name" value="SH3_Rv0428c"/>
    <property type="match status" value="1"/>
</dbReference>
<dbReference type="EMBL" id="JAUSQZ010000001">
    <property type="protein sequence ID" value="MDP9825498.1"/>
    <property type="molecule type" value="Genomic_DNA"/>
</dbReference>
<dbReference type="InterPro" id="IPR056935">
    <property type="entry name" value="Rv0428c-like_C"/>
</dbReference>
<keyword evidence="2" id="KW-0012">Acyltransferase</keyword>
<protein>
    <submittedName>
        <fullName evidence="4">GNAT superfamily N-acetyltransferase</fullName>
    </submittedName>
</protein>
<dbReference type="InterPro" id="IPR016181">
    <property type="entry name" value="Acyl_CoA_acyltransferase"/>
</dbReference>
<evidence type="ECO:0000313" key="4">
    <source>
        <dbReference type="EMBL" id="MDP9825498.1"/>
    </source>
</evidence>
<dbReference type="CDD" id="cd04301">
    <property type="entry name" value="NAT_SF"/>
    <property type="match status" value="1"/>
</dbReference>
<dbReference type="Proteomes" id="UP001235712">
    <property type="component" value="Unassembled WGS sequence"/>
</dbReference>
<organism evidence="4 5">
    <name type="scientific">Kineosporia succinea</name>
    <dbReference type="NCBI Taxonomy" id="84632"/>
    <lineage>
        <taxon>Bacteria</taxon>
        <taxon>Bacillati</taxon>
        <taxon>Actinomycetota</taxon>
        <taxon>Actinomycetes</taxon>
        <taxon>Kineosporiales</taxon>
        <taxon>Kineosporiaceae</taxon>
        <taxon>Kineosporia</taxon>
    </lineage>
</organism>